<evidence type="ECO:0000256" key="3">
    <source>
        <dbReference type="ARBA" id="ARBA00022729"/>
    </source>
</evidence>
<dbReference type="InterPro" id="IPR033985">
    <property type="entry name" value="SusD-like_N"/>
</dbReference>
<comment type="subcellular location">
    <subcellularLocation>
        <location evidence="1">Cell outer membrane</location>
    </subcellularLocation>
</comment>
<reference evidence="8 9" key="1">
    <citation type="submission" date="2014-07" db="EMBL/GenBank/DDBJ databases">
        <authorList>
            <person name="McCorrison J."/>
            <person name="Sanka R."/>
            <person name="Torralba M."/>
            <person name="Gillis M."/>
            <person name="Haft D.H."/>
            <person name="Methe B."/>
            <person name="Sutton G."/>
            <person name="Nelson K.E."/>
        </authorList>
    </citation>
    <scope>NUCLEOTIDE SEQUENCE [LARGE SCALE GENOMIC DNA]</scope>
    <source>
        <strain evidence="8 9">S9-PR14</strain>
    </source>
</reference>
<evidence type="ECO:0008006" key="10">
    <source>
        <dbReference type="Google" id="ProtNLM"/>
    </source>
</evidence>
<evidence type="ECO:0000259" key="7">
    <source>
        <dbReference type="Pfam" id="PF14322"/>
    </source>
</evidence>
<dbReference type="Pfam" id="PF07980">
    <property type="entry name" value="SusD_RagB"/>
    <property type="match status" value="1"/>
</dbReference>
<protein>
    <recommendedName>
        <fullName evidence="10">RagB/SusD family nutrient uptake outer membrane protein</fullName>
    </recommendedName>
</protein>
<keyword evidence="5" id="KW-0998">Cell outer membrane</keyword>
<dbReference type="OrthoDB" id="727588at2"/>
<dbReference type="Proteomes" id="UP000029723">
    <property type="component" value="Unassembled WGS sequence"/>
</dbReference>
<comment type="similarity">
    <text evidence="2">Belongs to the SusD family.</text>
</comment>
<feature type="domain" description="RagB/SusD" evidence="6">
    <location>
        <begin position="329"/>
        <end position="460"/>
    </location>
</feature>
<dbReference type="GO" id="GO:0009279">
    <property type="term" value="C:cell outer membrane"/>
    <property type="evidence" value="ECO:0007669"/>
    <property type="project" value="UniProtKB-SubCell"/>
</dbReference>
<gene>
    <name evidence="8" type="ORF">HMPREF9304_04810</name>
</gene>
<sequence length="500" mass="57356">MKISLYIVVWVVLAGGFTSCNDWLDVSPKTYIPNDKMFDTEAGFKDALTGVYLMMGSTSLYAGDLSYAYLDELAGLYCDYPIRNNMNVFDQSMVFDYNNQFLDKRNGIYEKQYNLIANLNNLLYEVDQRGNELTSPGYREVIKGEALGLRAFLYFDLLRLYGPIYSERPKDLAIPYKTTFDNEPTPVLPANEVVAKILEDLKVAEKLLEEKDSRDFFTPEDQRTAFLSNREFRMNVYAVKAMMARVYCYAGQKENAVTKAREVIAASDAFKLYKTQTLSNYNSIRYGEQIFGISVDKLFTVLDNNHMMMDLNGNNATTKDRFGTTGDMMVKVYEGITSDWRQNAVAFGWDESHVFAFCKKYNQEPLLNVYGYQGANAIPLIRLPEMYYILAECASNAQESVDALNAVRMARGIPYSEEIHVTGYDDIDVSSLEDNSKTRRINEIMKEYRKEYFAEGQLFFFLKSHAYSTYYGCGVKKMTTKQYQIPLPDNEIIFGNNTNK</sequence>
<dbReference type="InterPro" id="IPR012944">
    <property type="entry name" value="SusD_RagB_dom"/>
</dbReference>
<accession>A0A098YUQ1</accession>
<dbReference type="InterPro" id="IPR011990">
    <property type="entry name" value="TPR-like_helical_dom_sf"/>
</dbReference>
<dbReference type="EMBL" id="JRPQ01000072">
    <property type="protein sequence ID" value="KGI22363.1"/>
    <property type="molecule type" value="Genomic_DNA"/>
</dbReference>
<proteinExistence type="inferred from homology"/>
<evidence type="ECO:0000256" key="5">
    <source>
        <dbReference type="ARBA" id="ARBA00023237"/>
    </source>
</evidence>
<evidence type="ECO:0000313" key="9">
    <source>
        <dbReference type="Proteomes" id="UP000029723"/>
    </source>
</evidence>
<evidence type="ECO:0000256" key="2">
    <source>
        <dbReference type="ARBA" id="ARBA00006275"/>
    </source>
</evidence>
<dbReference type="AlphaFoldDB" id="A0A098YUQ1"/>
<feature type="domain" description="SusD-like N-terminal" evidence="7">
    <location>
        <begin position="22"/>
        <end position="212"/>
    </location>
</feature>
<evidence type="ECO:0000259" key="6">
    <source>
        <dbReference type="Pfam" id="PF07980"/>
    </source>
</evidence>
<dbReference type="SUPFAM" id="SSF48452">
    <property type="entry name" value="TPR-like"/>
    <property type="match status" value="1"/>
</dbReference>
<keyword evidence="4" id="KW-0472">Membrane</keyword>
<evidence type="ECO:0000256" key="1">
    <source>
        <dbReference type="ARBA" id="ARBA00004442"/>
    </source>
</evidence>
<keyword evidence="3" id="KW-0732">Signal</keyword>
<organism evidence="8 9">
    <name type="scientific">Hoylesella timonensis S9-PR14</name>
    <dbReference type="NCBI Taxonomy" id="1401062"/>
    <lineage>
        <taxon>Bacteria</taxon>
        <taxon>Pseudomonadati</taxon>
        <taxon>Bacteroidota</taxon>
        <taxon>Bacteroidia</taxon>
        <taxon>Bacteroidales</taxon>
        <taxon>Prevotellaceae</taxon>
        <taxon>Hoylesella</taxon>
    </lineage>
</organism>
<name>A0A098YUQ1_9BACT</name>
<evidence type="ECO:0000313" key="8">
    <source>
        <dbReference type="EMBL" id="KGI22363.1"/>
    </source>
</evidence>
<evidence type="ECO:0000256" key="4">
    <source>
        <dbReference type="ARBA" id="ARBA00023136"/>
    </source>
</evidence>
<dbReference type="Gene3D" id="1.25.40.390">
    <property type="match status" value="1"/>
</dbReference>
<comment type="caution">
    <text evidence="8">The sequence shown here is derived from an EMBL/GenBank/DDBJ whole genome shotgun (WGS) entry which is preliminary data.</text>
</comment>
<dbReference type="PROSITE" id="PS51257">
    <property type="entry name" value="PROKAR_LIPOPROTEIN"/>
    <property type="match status" value="1"/>
</dbReference>
<dbReference type="Pfam" id="PF14322">
    <property type="entry name" value="SusD-like_3"/>
    <property type="match status" value="1"/>
</dbReference>